<comment type="caution">
    <text evidence="8">The sequence shown here is derived from an EMBL/GenBank/DDBJ whole genome shotgun (WGS) entry which is preliminary data.</text>
</comment>
<evidence type="ECO:0000259" key="7">
    <source>
        <dbReference type="Pfam" id="PF12697"/>
    </source>
</evidence>
<feature type="active site" evidence="6">
    <location>
        <position position="203"/>
    </location>
</feature>
<evidence type="ECO:0000256" key="2">
    <source>
        <dbReference type="ARBA" id="ARBA00022487"/>
    </source>
</evidence>
<dbReference type="SUPFAM" id="SSF53474">
    <property type="entry name" value="alpha/beta-Hydrolases"/>
    <property type="match status" value="1"/>
</dbReference>
<evidence type="ECO:0000313" key="9">
    <source>
        <dbReference type="Proteomes" id="UP000785679"/>
    </source>
</evidence>
<keyword evidence="2 5" id="KW-0719">Serine esterase</keyword>
<dbReference type="OrthoDB" id="194865at2759"/>
<protein>
    <recommendedName>
        <fullName evidence="5">Protein phosphatase methylesterase 1</fullName>
        <shortName evidence="5">PME-1</shortName>
        <ecNumber evidence="5">3.1.1.-</ecNumber>
    </recommendedName>
</protein>
<dbReference type="InterPro" id="IPR016812">
    <property type="entry name" value="PPase_methylesterase_euk"/>
</dbReference>
<sequence>MEEDEESKDQIKEISQSLQSVRLKDVPAKVPLPAHMYTKPIDVATPHHFGAPTGAGKVGPNYDPLPWSDFFDRKELILDGRIPIYIAGNQGHVFLCLHGAGHSALSFAALAKQMKAQSTIVTFDFRGHGEHYCENETDLSVETLVSEAILVFAAIAGMYPEASIILVGHSMGGSIATKTSQKILNDHRGDEWHKQLQGLFVIDVVEGSAMDALPFMENIVMSRPQHFKSLQSVVQYGIKSGTVKDLESARVSMPPQVVRKIDAPTGLEKFVWRTDLLATKPYWEGWFKGLTQDFLNTRVPKQLLLAGSDRMDKELTIAQMQGKFKLVVLDQVGHVIHEDQPKKVAQVFQDFVVHFKIPAKYNQQMVVTSVSGKQVVISH</sequence>
<dbReference type="Gene3D" id="3.40.50.1820">
    <property type="entry name" value="alpha/beta hydrolase"/>
    <property type="match status" value="1"/>
</dbReference>
<dbReference type="EMBL" id="RRYP01009799">
    <property type="protein sequence ID" value="TNV78814.1"/>
    <property type="molecule type" value="Genomic_DNA"/>
</dbReference>
<evidence type="ECO:0000256" key="3">
    <source>
        <dbReference type="ARBA" id="ARBA00022801"/>
    </source>
</evidence>
<dbReference type="GO" id="GO:0051723">
    <property type="term" value="F:protein methylesterase activity"/>
    <property type="evidence" value="ECO:0007669"/>
    <property type="project" value="UniProtKB-EC"/>
</dbReference>
<feature type="active site" evidence="6">
    <location>
        <position position="170"/>
    </location>
</feature>
<name>A0A8J8T1L2_HALGN</name>
<organism evidence="8 9">
    <name type="scientific">Halteria grandinella</name>
    <dbReference type="NCBI Taxonomy" id="5974"/>
    <lineage>
        <taxon>Eukaryota</taxon>
        <taxon>Sar</taxon>
        <taxon>Alveolata</taxon>
        <taxon>Ciliophora</taxon>
        <taxon>Intramacronucleata</taxon>
        <taxon>Spirotrichea</taxon>
        <taxon>Stichotrichia</taxon>
        <taxon>Sporadotrichida</taxon>
        <taxon>Halteriidae</taxon>
        <taxon>Halteria</taxon>
    </lineage>
</organism>
<dbReference type="EC" id="3.1.1.-" evidence="5"/>
<evidence type="ECO:0000256" key="6">
    <source>
        <dbReference type="PIRSR" id="PIRSR022950-1"/>
    </source>
</evidence>
<evidence type="ECO:0000256" key="4">
    <source>
        <dbReference type="ARBA" id="ARBA00049203"/>
    </source>
</evidence>
<accession>A0A8J8T1L2</accession>
<comment type="function">
    <text evidence="5">Demethylates proteins that have been reversibly carboxymethylated.</text>
</comment>
<dbReference type="Pfam" id="PF12697">
    <property type="entry name" value="Abhydrolase_6"/>
    <property type="match status" value="1"/>
</dbReference>
<gene>
    <name evidence="8" type="ORF">FGO68_gene10149</name>
</gene>
<reference evidence="8" key="1">
    <citation type="submission" date="2019-06" db="EMBL/GenBank/DDBJ databases">
        <authorList>
            <person name="Zheng W."/>
        </authorList>
    </citation>
    <scope>NUCLEOTIDE SEQUENCE</scope>
    <source>
        <strain evidence="8">QDHG01</strain>
    </source>
</reference>
<dbReference type="AlphaFoldDB" id="A0A8J8T1L2"/>
<feature type="active site" evidence="6">
    <location>
        <position position="334"/>
    </location>
</feature>
<evidence type="ECO:0000256" key="1">
    <source>
        <dbReference type="ARBA" id="ARBA00008645"/>
    </source>
</evidence>
<proteinExistence type="inferred from homology"/>
<keyword evidence="9" id="KW-1185">Reference proteome</keyword>
<comment type="catalytic activity">
    <reaction evidence="4">
        <text>[phosphatase 2A protein]-C-terminal L-leucine methyl ester + H2O = [phosphatase 2A protein]-C-terminal L-leucine + methanol + H(+)</text>
        <dbReference type="Rhea" id="RHEA:48548"/>
        <dbReference type="Rhea" id="RHEA-COMP:12134"/>
        <dbReference type="Rhea" id="RHEA-COMP:12135"/>
        <dbReference type="ChEBI" id="CHEBI:15377"/>
        <dbReference type="ChEBI" id="CHEBI:15378"/>
        <dbReference type="ChEBI" id="CHEBI:17790"/>
        <dbReference type="ChEBI" id="CHEBI:90516"/>
        <dbReference type="ChEBI" id="CHEBI:90517"/>
        <dbReference type="EC" id="3.1.1.89"/>
    </reaction>
</comment>
<dbReference type="InterPro" id="IPR000073">
    <property type="entry name" value="AB_hydrolase_1"/>
</dbReference>
<comment type="similarity">
    <text evidence="1 5">Belongs to the AB hydrolase superfamily.</text>
</comment>
<keyword evidence="3 5" id="KW-0378">Hydrolase</keyword>
<feature type="domain" description="AB hydrolase-1" evidence="7">
    <location>
        <begin position="95"/>
        <end position="346"/>
    </location>
</feature>
<evidence type="ECO:0000256" key="5">
    <source>
        <dbReference type="PIRNR" id="PIRNR022950"/>
    </source>
</evidence>
<dbReference type="Proteomes" id="UP000785679">
    <property type="component" value="Unassembled WGS sequence"/>
</dbReference>
<dbReference type="PANTHER" id="PTHR14189:SF0">
    <property type="entry name" value="PROTEIN PHOSPHATASE METHYLESTERASE 1"/>
    <property type="match status" value="1"/>
</dbReference>
<evidence type="ECO:0000313" key="8">
    <source>
        <dbReference type="EMBL" id="TNV78814.1"/>
    </source>
</evidence>
<dbReference type="PIRSF" id="PIRSF022950">
    <property type="entry name" value="PPase_methylesterase_euk"/>
    <property type="match status" value="1"/>
</dbReference>
<dbReference type="InterPro" id="IPR029058">
    <property type="entry name" value="AB_hydrolase_fold"/>
</dbReference>
<dbReference type="PANTHER" id="PTHR14189">
    <property type="entry name" value="PROTEIN PHOSPHATASE METHYLESTERASE-1 RELATED"/>
    <property type="match status" value="1"/>
</dbReference>